<dbReference type="InterPro" id="IPR001810">
    <property type="entry name" value="F-box_dom"/>
</dbReference>
<dbReference type="InterPro" id="IPR036047">
    <property type="entry name" value="F-box-like_dom_sf"/>
</dbReference>
<dbReference type="PROSITE" id="PS50181">
    <property type="entry name" value="FBOX"/>
    <property type="match status" value="1"/>
</dbReference>
<dbReference type="Pfam" id="PF00646">
    <property type="entry name" value="F-box"/>
    <property type="match status" value="1"/>
</dbReference>
<name>A0A3N4II31_ASCIM</name>
<reference evidence="2 3" key="1">
    <citation type="journal article" date="2018" name="Nat. Ecol. Evol.">
        <title>Pezizomycetes genomes reveal the molecular basis of ectomycorrhizal truffle lifestyle.</title>
        <authorList>
            <person name="Murat C."/>
            <person name="Payen T."/>
            <person name="Noel B."/>
            <person name="Kuo A."/>
            <person name="Morin E."/>
            <person name="Chen J."/>
            <person name="Kohler A."/>
            <person name="Krizsan K."/>
            <person name="Balestrini R."/>
            <person name="Da Silva C."/>
            <person name="Montanini B."/>
            <person name="Hainaut M."/>
            <person name="Levati E."/>
            <person name="Barry K.W."/>
            <person name="Belfiori B."/>
            <person name="Cichocki N."/>
            <person name="Clum A."/>
            <person name="Dockter R.B."/>
            <person name="Fauchery L."/>
            <person name="Guy J."/>
            <person name="Iotti M."/>
            <person name="Le Tacon F."/>
            <person name="Lindquist E.A."/>
            <person name="Lipzen A."/>
            <person name="Malagnac F."/>
            <person name="Mello A."/>
            <person name="Molinier V."/>
            <person name="Miyauchi S."/>
            <person name="Poulain J."/>
            <person name="Riccioni C."/>
            <person name="Rubini A."/>
            <person name="Sitrit Y."/>
            <person name="Splivallo R."/>
            <person name="Traeger S."/>
            <person name="Wang M."/>
            <person name="Zifcakova L."/>
            <person name="Wipf D."/>
            <person name="Zambonelli A."/>
            <person name="Paolocci F."/>
            <person name="Nowrousian M."/>
            <person name="Ottonello S."/>
            <person name="Baldrian P."/>
            <person name="Spatafora J.W."/>
            <person name="Henrissat B."/>
            <person name="Nagy L.G."/>
            <person name="Aury J.M."/>
            <person name="Wincker P."/>
            <person name="Grigoriev I.V."/>
            <person name="Bonfante P."/>
            <person name="Martin F.M."/>
        </authorList>
    </citation>
    <scope>NUCLEOTIDE SEQUENCE [LARGE SCALE GENOMIC DNA]</scope>
    <source>
        <strain evidence="2 3">RN42</strain>
    </source>
</reference>
<evidence type="ECO:0000259" key="1">
    <source>
        <dbReference type="PROSITE" id="PS50181"/>
    </source>
</evidence>
<gene>
    <name evidence="2" type="ORF">BJ508DRAFT_303121</name>
</gene>
<dbReference type="SUPFAM" id="SSF81383">
    <property type="entry name" value="F-box domain"/>
    <property type="match status" value="1"/>
</dbReference>
<evidence type="ECO:0000313" key="3">
    <source>
        <dbReference type="Proteomes" id="UP000275078"/>
    </source>
</evidence>
<dbReference type="CDD" id="cd09917">
    <property type="entry name" value="F-box_SF"/>
    <property type="match status" value="1"/>
</dbReference>
<evidence type="ECO:0000313" key="2">
    <source>
        <dbReference type="EMBL" id="RPA85077.1"/>
    </source>
</evidence>
<dbReference type="EMBL" id="ML119655">
    <property type="protein sequence ID" value="RPA85077.1"/>
    <property type="molecule type" value="Genomic_DNA"/>
</dbReference>
<proteinExistence type="predicted"/>
<protein>
    <recommendedName>
        <fullName evidence="1">F-box domain-containing protein</fullName>
    </recommendedName>
</protein>
<organism evidence="2 3">
    <name type="scientific">Ascobolus immersus RN42</name>
    <dbReference type="NCBI Taxonomy" id="1160509"/>
    <lineage>
        <taxon>Eukaryota</taxon>
        <taxon>Fungi</taxon>
        <taxon>Dikarya</taxon>
        <taxon>Ascomycota</taxon>
        <taxon>Pezizomycotina</taxon>
        <taxon>Pezizomycetes</taxon>
        <taxon>Pezizales</taxon>
        <taxon>Ascobolaceae</taxon>
        <taxon>Ascobolus</taxon>
    </lineage>
</organism>
<feature type="domain" description="F-box" evidence="1">
    <location>
        <begin position="4"/>
        <end position="58"/>
    </location>
</feature>
<keyword evidence="3" id="KW-1185">Reference proteome</keyword>
<dbReference type="Proteomes" id="UP000275078">
    <property type="component" value="Unassembled WGS sequence"/>
</dbReference>
<accession>A0A3N4II31</accession>
<sequence length="257" mass="29614">MSTSTTILSLPNELLQEVFIHLVDPEDYISLSSLNKRLRFFSTDQITRRAFAKRWFSLNCRPRASEARWIASNAWGSTQREGYAVLSELLTEKLPQDLKSAIGSPAPNHVNLKEGDCWCLKHNYEQLYNNFPKRLEFFVRSIRWLLYLPKDTCWGCSMERPQTVAAIDTLNDGEEDEIATFGMPPNTSRMNIWALEHVLQQSVDHADRTFARSYLQRLCEKDPLTVRPEVANSVWSLEVDIEEIIIVDIISEGFGNK</sequence>
<dbReference type="AlphaFoldDB" id="A0A3N4II31"/>